<name>A0A6G6ACB0_9VIRU</name>
<organism evidence="2">
    <name type="scientific">Borely moumouvirus</name>
    <dbReference type="NCBI Taxonomy" id="2712067"/>
    <lineage>
        <taxon>Viruses</taxon>
        <taxon>Varidnaviria</taxon>
        <taxon>Bamfordvirae</taxon>
        <taxon>Nucleocytoviricota</taxon>
        <taxon>Megaviricetes</taxon>
        <taxon>Imitervirales</taxon>
        <taxon>Mimiviridae</taxon>
        <taxon>Megamimivirinae</taxon>
        <taxon>Moumouvirus</taxon>
    </lineage>
</organism>
<feature type="region of interest" description="Disordered" evidence="1">
    <location>
        <begin position="1661"/>
        <end position="1707"/>
    </location>
</feature>
<reference evidence="2" key="1">
    <citation type="submission" date="2019-07" db="EMBL/GenBank/DDBJ databases">
        <title>The discovery of a new lineage B mimivirus raises questions about particles surface fibrils.</title>
        <authorList>
            <person name="Silva L.K.S."/>
            <person name="Rodrigues R.A.L."/>
            <person name="Andrade A.C.S.P."/>
            <person name="Hikida H."/>
            <person name="Andreani J."/>
            <person name="Levasseur A."/>
            <person name="La Scola B."/>
            <person name="Abrahao J.S."/>
        </authorList>
    </citation>
    <scope>NUCLEOTIDE SEQUENCE</scope>
    <source>
        <strain evidence="2">B60</strain>
    </source>
</reference>
<protein>
    <submittedName>
        <fullName evidence="2">Uncharacterized protein</fullName>
    </submittedName>
</protein>
<proteinExistence type="predicted"/>
<dbReference type="EMBL" id="MN175499">
    <property type="protein sequence ID" value="QID06050.1"/>
    <property type="molecule type" value="Genomic_DNA"/>
</dbReference>
<sequence>MYVNQIDKIIDTILNNLYLEGLSNDETFKTITEGNKINFVEYRENINKFITEFMKTIDISDIQKIINNKENLQRIIDIIKRYVAYYYFLSIAYYYTGSIKDFRNNLIQYSKLQESSTFIIKNFFDTENNYQLINYFKIIKESSNILLMTELQKRALNPLEVKDTINFLNNLGREYIDNFLLMIVTEGDEDRVQINVHNLIKTIVFGEIYRTQERNLVFDIINDIEEDKQEYTYIDVVVSNDDATDLDSFRQIFAGESDSESLARDMYELVNESEKIVLVPSVETKNNNLLELNFVTPIVDDFLRYHRDTERLESEIGPVNVPLTSTNNSKNVQLALLYQQRKKKENTRAQLIVNKLDAISDYYSSNVQNNPEVLNDVKKYFQNPLGYRKAILHNYLDELFVLQKIIKQGKRAIEGNEYFLELQEIINNAYFNFKEFIKYGTTLTLSTDETINLLRYSNIQFQNQMSDLEVEMYTAINNDTINLVGLSIGPFEDGPIQCVKKTNLINIRDVKISYIKNGEIKEVTSDNGFRMFLKIVKHILIETIDVNFEPTFNLYNNFSQIRNLNKDFFNKIIYWVYDVELDTYNLDTYENTRTNSFQDSLRIMNAKIYDKIINLLTNKLNNLINTNTDLSRQQIQKIIEIYSIANRLFLKPNEKRELIIKDYLQNKVIEQSDIYQPGDNKDVMPIFEPIIENKTFTIRIDMVNPLHPQKFVKLEAHSRTTKDKNVIARSEGKCKHENEWNEITKTKDQNLNKYNSQITQFIEKYSLETTQLDYVCKICGQILPLKQYVQDGSFDNNTQRFVTAYVPLDIPLEEVREYVRYKLSIRYLDALINRVSLITSTNMLVGPTTQIRQKRKALVKNIVDLLIKHNSVNLKKNLNYEQRLEYFAKNFNINKNLDNTILFFELSDNIFNADPSESDADIELNRIKFNNILLYFILIFITELNGSQISMMSSDKFCNIYVYLQYGPKLFGNLLIKKNINSNDTVPIVQYPVLCYLLYLMSYYLVRYKLWNRQTESTKVFDPLYSKIIINSFVDLFNSISMDAGKYPNDYIYMLTTSKLYSQLNSTFKNNEIINILKRNHARWDPKRGIDEVPVTTANEIPTYSLENPIQIVEKPRKIPDFQLTTGIAYDRPDEIVYPIQVKITDITNCPDGAYHEWESIAKELKCKRCGELGLEVTGNIDRTDASYYYNLAEIAKRRCPIGSLHDFVPTNGELVCTICSHKPNDKYSTKELDTLAENIYKIEDDNARRLFENISRTRLEFENEQQIAQDLLEKVVSDFSQEFNGDLSTSQQSDDTKIYGQLPNIITKLIETFETYIGENNNLDIDTHPIYLRNNVYIIDHTNEGVPLDKPIIITENEHIINFRENHTYFKKDVYYYTDNRIQTDVFYDAITLKLLGYRERHREYIQTRANAYLRISYSIYERLLLLGFESKYLDINDIFNKNSSIISDANQNYYKILNNLIRQHVYNLKAIIDKISLLVYKIKFYQVSEEKEPTELQSSQNIDRIVEKYNSILKNFNLGQENMAFNDWNYLRNTFNFRSIDWSGTNIRATESRYVNTEIINYYDVTGSEIFYYLLNEILSIIDSNTDKITRVNICQMFVELIVYVYNLYQVNLYNEPLELKRYEYILYGSPYMIDLLRQGQGLQESRELEEFIDDTEPDIEDMVPSLGTEDERDDIREEAEALDVETDYYAEEDEDNAQEGDYYE</sequence>
<evidence type="ECO:0000313" key="2">
    <source>
        <dbReference type="EMBL" id="QID06050.1"/>
    </source>
</evidence>
<feature type="compositionally biased region" description="Acidic residues" evidence="1">
    <location>
        <begin position="1683"/>
        <end position="1707"/>
    </location>
</feature>
<evidence type="ECO:0000256" key="1">
    <source>
        <dbReference type="SAM" id="MobiDB-lite"/>
    </source>
</evidence>
<accession>A0A6G6ACB0</accession>